<sequence>MNFFWTKDEYKSWININEMNDDEDIYCLDILEALDVAYKIFKL</sequence>
<accession>A0ABS4E767</accession>
<dbReference type="EMBL" id="JAGGJX010000001">
    <property type="protein sequence ID" value="MBP1853768.1"/>
    <property type="molecule type" value="Genomic_DNA"/>
</dbReference>
<reference evidence="1 2" key="1">
    <citation type="submission" date="2021-03" db="EMBL/GenBank/DDBJ databases">
        <title>Genomic Encyclopedia of Type Strains, Phase IV (KMG-IV): sequencing the most valuable type-strain genomes for metagenomic binning, comparative biology and taxonomic classification.</title>
        <authorList>
            <person name="Goeker M."/>
        </authorList>
    </citation>
    <scope>NUCLEOTIDE SEQUENCE [LARGE SCALE GENOMIC DNA]</scope>
    <source>
        <strain evidence="1 2">DSM 1289</strain>
    </source>
</reference>
<protein>
    <recommendedName>
        <fullName evidence="3">Phage protein</fullName>
    </recommendedName>
</protein>
<evidence type="ECO:0000313" key="1">
    <source>
        <dbReference type="EMBL" id="MBP1853768.1"/>
    </source>
</evidence>
<evidence type="ECO:0000313" key="2">
    <source>
        <dbReference type="Proteomes" id="UP000767291"/>
    </source>
</evidence>
<keyword evidence="2" id="KW-1185">Reference proteome</keyword>
<organism evidence="1 2">
    <name type="scientific">Metaclostridioides mangenotii</name>
    <dbReference type="NCBI Taxonomy" id="1540"/>
    <lineage>
        <taxon>Bacteria</taxon>
        <taxon>Bacillati</taxon>
        <taxon>Bacillota</taxon>
        <taxon>Clostridia</taxon>
        <taxon>Peptostreptococcales</taxon>
        <taxon>Peptostreptococcaceae</taxon>
        <taxon>Metaclostridioides</taxon>
    </lineage>
</organism>
<proteinExistence type="predicted"/>
<gene>
    <name evidence="1" type="ORF">J2Z43_000158</name>
</gene>
<evidence type="ECO:0008006" key="3">
    <source>
        <dbReference type="Google" id="ProtNLM"/>
    </source>
</evidence>
<dbReference type="Proteomes" id="UP000767291">
    <property type="component" value="Unassembled WGS sequence"/>
</dbReference>
<comment type="caution">
    <text evidence="1">The sequence shown here is derived from an EMBL/GenBank/DDBJ whole genome shotgun (WGS) entry which is preliminary data.</text>
</comment>
<name>A0ABS4E767_9FIRM</name>